<protein>
    <submittedName>
        <fullName evidence="2">Type II toxin-antitoxin system RelE/ParE family toxin</fullName>
    </submittedName>
</protein>
<evidence type="ECO:0000313" key="2">
    <source>
        <dbReference type="EMBL" id="TFW12118.1"/>
    </source>
</evidence>
<gene>
    <name evidence="2" type="ORF">EGY25_08695</name>
</gene>
<evidence type="ECO:0000256" key="1">
    <source>
        <dbReference type="ARBA" id="ARBA00022649"/>
    </source>
</evidence>
<reference evidence="2 3" key="1">
    <citation type="submission" date="2019-03" db="EMBL/GenBank/DDBJ databases">
        <title>Draft genome of Brevundimonas sp. a heavy metal resistant soil bacteria.</title>
        <authorList>
            <person name="Soto J."/>
        </authorList>
    </citation>
    <scope>NUCLEOTIDE SEQUENCE [LARGE SCALE GENOMIC DNA]</scope>
    <source>
        <strain evidence="2 3">B-10</strain>
    </source>
</reference>
<dbReference type="Gene3D" id="3.30.2310.20">
    <property type="entry name" value="RelE-like"/>
    <property type="match status" value="1"/>
</dbReference>
<organism evidence="2 3">
    <name type="scientific">Brevundimonas intermedia</name>
    <dbReference type="NCBI Taxonomy" id="74315"/>
    <lineage>
        <taxon>Bacteria</taxon>
        <taxon>Pseudomonadati</taxon>
        <taxon>Pseudomonadota</taxon>
        <taxon>Alphaproteobacteria</taxon>
        <taxon>Caulobacterales</taxon>
        <taxon>Caulobacteraceae</taxon>
        <taxon>Brevundimonas</taxon>
    </lineage>
</organism>
<dbReference type="EMBL" id="SPVH01000006">
    <property type="protein sequence ID" value="TFW12118.1"/>
    <property type="molecule type" value="Genomic_DNA"/>
</dbReference>
<proteinExistence type="predicted"/>
<sequence>MRSYAIRSLSSADRDFDIIVDHYVQEASFDTAVRFVHALDAAYVVLAAAPEAGSPIVGGALGIPDLRTWTLRGFPYLICYAPVGHEVVVWRILHTRRDLAQAFADTAFPN</sequence>
<dbReference type="Proteomes" id="UP000298216">
    <property type="component" value="Unassembled WGS sequence"/>
</dbReference>
<dbReference type="AlphaFoldDB" id="A0A4Y9RXS0"/>
<dbReference type="Pfam" id="PF05016">
    <property type="entry name" value="ParE_toxin"/>
    <property type="match status" value="1"/>
</dbReference>
<name>A0A4Y9RXS0_9CAUL</name>
<dbReference type="InterPro" id="IPR007712">
    <property type="entry name" value="RelE/ParE_toxin"/>
</dbReference>
<dbReference type="InterPro" id="IPR035093">
    <property type="entry name" value="RelE/ParE_toxin_dom_sf"/>
</dbReference>
<keyword evidence="1" id="KW-1277">Toxin-antitoxin system</keyword>
<evidence type="ECO:0000313" key="3">
    <source>
        <dbReference type="Proteomes" id="UP000298216"/>
    </source>
</evidence>
<keyword evidence="3" id="KW-1185">Reference proteome</keyword>
<dbReference type="OrthoDB" id="276174at2"/>
<comment type="caution">
    <text evidence="2">The sequence shown here is derived from an EMBL/GenBank/DDBJ whole genome shotgun (WGS) entry which is preliminary data.</text>
</comment>
<accession>A0A4Y9RXS0</accession>
<dbReference type="RefSeq" id="WP_135194603.1">
    <property type="nucleotide sequence ID" value="NZ_SPVH01000006.1"/>
</dbReference>